<gene>
    <name evidence="3" type="ORF">GKO32_10090</name>
</gene>
<dbReference type="AlphaFoldDB" id="A0A6N7YZH9"/>
<dbReference type="InterPro" id="IPR055140">
    <property type="entry name" value="Thiolase_C_2"/>
</dbReference>
<evidence type="ECO:0000313" key="3">
    <source>
        <dbReference type="EMBL" id="MTD54323.1"/>
    </source>
</evidence>
<dbReference type="EMBL" id="WMBA01000011">
    <property type="protein sequence ID" value="MTD54323.1"/>
    <property type="molecule type" value="Genomic_DNA"/>
</dbReference>
<dbReference type="CDD" id="cd00829">
    <property type="entry name" value="SCP-x_thiolase"/>
    <property type="match status" value="1"/>
</dbReference>
<feature type="domain" description="Thiolase C-terminal" evidence="2">
    <location>
        <begin position="240"/>
        <end position="379"/>
    </location>
</feature>
<evidence type="ECO:0000313" key="4">
    <source>
        <dbReference type="Proteomes" id="UP000440096"/>
    </source>
</evidence>
<protein>
    <submittedName>
        <fullName evidence="3">Thiolase family protein</fullName>
    </submittedName>
</protein>
<dbReference type="PANTHER" id="PTHR42870:SF1">
    <property type="entry name" value="NON-SPECIFIC LIPID-TRANSFER PROTEIN-LIKE 2"/>
    <property type="match status" value="1"/>
</dbReference>
<keyword evidence="4" id="KW-1185">Reference proteome</keyword>
<dbReference type="PIRSF" id="PIRSF000429">
    <property type="entry name" value="Ac-CoA_Ac_transf"/>
    <property type="match status" value="1"/>
</dbReference>
<name>A0A6N7YZH9_9PSEU</name>
<dbReference type="GO" id="GO:0016747">
    <property type="term" value="F:acyltransferase activity, transferring groups other than amino-acyl groups"/>
    <property type="evidence" value="ECO:0007669"/>
    <property type="project" value="InterPro"/>
</dbReference>
<dbReference type="PANTHER" id="PTHR42870">
    <property type="entry name" value="ACETYL-COA C-ACETYLTRANSFERASE"/>
    <property type="match status" value="1"/>
</dbReference>
<sequence length="380" mass="39896">MSHAIVGIGETRVGKQPGWTAVDLQAEAVIRACADAGISVGDLDGLFNLGPYSRPFPMFSASLNEYLGLRLKRQGTIDVGGIVSPSHMLNNAIASIERGECSLVVCTFGEAAATGRTKAGRGWTMAADDLEFEAPFGLVGSVLPYALVMSRHIAEYGTRMEGFGAVALAARKHAMLTENAVMRKPLSMDDYLSSRPIASPIKLLDSSVIVDGAGAVIVASEEVARELGAVPVRVRSSAMKSSHRNIGQFPGVAGLGIDEVGARALQGAGLSLPDIDLLQVHDAFTISVIVFLEELGFCKRGTGGDYALDGNLELGADCPVNTNGGHLSQGHVSGMLHITEAVRQLRGEAGERQLEDPRFVMVAGAGGYFGMTGVMILGRD</sequence>
<dbReference type="InterPro" id="IPR016039">
    <property type="entry name" value="Thiolase-like"/>
</dbReference>
<dbReference type="OrthoDB" id="9785768at2"/>
<proteinExistence type="predicted"/>
<keyword evidence="1" id="KW-0472">Membrane</keyword>
<evidence type="ECO:0000259" key="2">
    <source>
        <dbReference type="Pfam" id="PF22691"/>
    </source>
</evidence>
<keyword evidence="1" id="KW-0812">Transmembrane</keyword>
<reference evidence="3 4" key="1">
    <citation type="submission" date="2019-11" db="EMBL/GenBank/DDBJ databases">
        <title>Draft genome of Amycolatopsis RM579.</title>
        <authorList>
            <person name="Duangmal K."/>
            <person name="Mingma R."/>
        </authorList>
    </citation>
    <scope>NUCLEOTIDE SEQUENCE [LARGE SCALE GENOMIC DNA]</scope>
    <source>
        <strain evidence="3 4">RM579</strain>
    </source>
</reference>
<dbReference type="RefSeq" id="WP_154756549.1">
    <property type="nucleotide sequence ID" value="NZ_WMBA01000011.1"/>
</dbReference>
<organism evidence="3 4">
    <name type="scientific">Amycolatopsis pithecellobii</name>
    <dbReference type="NCBI Taxonomy" id="664692"/>
    <lineage>
        <taxon>Bacteria</taxon>
        <taxon>Bacillati</taxon>
        <taxon>Actinomycetota</taxon>
        <taxon>Actinomycetes</taxon>
        <taxon>Pseudonocardiales</taxon>
        <taxon>Pseudonocardiaceae</taxon>
        <taxon>Amycolatopsis</taxon>
    </lineage>
</organism>
<feature type="transmembrane region" description="Helical" evidence="1">
    <location>
        <begin position="359"/>
        <end position="378"/>
    </location>
</feature>
<comment type="caution">
    <text evidence="3">The sequence shown here is derived from an EMBL/GenBank/DDBJ whole genome shotgun (WGS) entry which is preliminary data.</text>
</comment>
<dbReference type="Proteomes" id="UP000440096">
    <property type="component" value="Unassembled WGS sequence"/>
</dbReference>
<evidence type="ECO:0000256" key="1">
    <source>
        <dbReference type="SAM" id="Phobius"/>
    </source>
</evidence>
<dbReference type="SUPFAM" id="SSF53901">
    <property type="entry name" value="Thiolase-like"/>
    <property type="match status" value="1"/>
</dbReference>
<keyword evidence="1" id="KW-1133">Transmembrane helix</keyword>
<dbReference type="Gene3D" id="3.40.47.10">
    <property type="match status" value="1"/>
</dbReference>
<dbReference type="Pfam" id="PF22691">
    <property type="entry name" value="Thiolase_C_1"/>
    <property type="match status" value="1"/>
</dbReference>
<accession>A0A6N7YZH9</accession>
<dbReference type="InterPro" id="IPR002155">
    <property type="entry name" value="Thiolase"/>
</dbReference>